<evidence type="ECO:0000259" key="1">
    <source>
        <dbReference type="Pfam" id="PF00386"/>
    </source>
</evidence>
<protein>
    <submittedName>
        <fullName evidence="2">ABC transporter permease</fullName>
    </submittedName>
</protein>
<sequence>MFKFFKKKKSKPSAFRAVSGADQRVEANEQTKVLFEAINFDLDEEYQPVQSVFVPKEDGIYVISSTFSFQPDVTDENYRTRIQIQKNGDPAVDGDNDFWGTGVDFKNAVQTSSILELEAGDRVEIFAQSTLAGFIKINQPGLSITYFSADRLIELK</sequence>
<dbReference type="InterPro" id="IPR001073">
    <property type="entry name" value="C1q_dom"/>
</dbReference>
<dbReference type="OrthoDB" id="2662674at2"/>
<name>A0A2S5GBE2_9BACL</name>
<dbReference type="SUPFAM" id="SSF49842">
    <property type="entry name" value="TNF-like"/>
    <property type="match status" value="1"/>
</dbReference>
<gene>
    <name evidence="2" type="ORF">C4B60_12245</name>
</gene>
<dbReference type="EMBL" id="PREZ01000004">
    <property type="protein sequence ID" value="PPA70342.1"/>
    <property type="molecule type" value="Genomic_DNA"/>
</dbReference>
<dbReference type="Proteomes" id="UP000239047">
    <property type="component" value="Unassembled WGS sequence"/>
</dbReference>
<dbReference type="RefSeq" id="WP_104058292.1">
    <property type="nucleotide sequence ID" value="NZ_PREZ01000004.1"/>
</dbReference>
<dbReference type="Gene3D" id="2.60.120.40">
    <property type="match status" value="1"/>
</dbReference>
<dbReference type="AlphaFoldDB" id="A0A2S5GBE2"/>
<accession>A0A2S5GBE2</accession>
<proteinExistence type="predicted"/>
<keyword evidence="3" id="KW-1185">Reference proteome</keyword>
<evidence type="ECO:0000313" key="2">
    <source>
        <dbReference type="EMBL" id="PPA70342.1"/>
    </source>
</evidence>
<dbReference type="InterPro" id="IPR008983">
    <property type="entry name" value="Tumour_necrosis_fac-like_dom"/>
</dbReference>
<dbReference type="Pfam" id="PF00386">
    <property type="entry name" value="C1q"/>
    <property type="match status" value="1"/>
</dbReference>
<reference evidence="2 3" key="1">
    <citation type="submission" date="2018-02" db="EMBL/GenBank/DDBJ databases">
        <title>Jeotgalibacillus proteolyticum sp. nov. a protease producing bacterium isolated from ocean sediments of Laizhou Bay.</title>
        <authorList>
            <person name="Li Y."/>
        </authorList>
    </citation>
    <scope>NUCLEOTIDE SEQUENCE [LARGE SCALE GENOMIC DNA]</scope>
    <source>
        <strain evidence="2 3">22-7</strain>
    </source>
</reference>
<feature type="domain" description="C1q" evidence="1">
    <location>
        <begin position="14"/>
        <end position="128"/>
    </location>
</feature>
<organism evidence="2 3">
    <name type="scientific">Jeotgalibacillus proteolyticus</name>
    <dbReference type="NCBI Taxonomy" id="2082395"/>
    <lineage>
        <taxon>Bacteria</taxon>
        <taxon>Bacillati</taxon>
        <taxon>Bacillota</taxon>
        <taxon>Bacilli</taxon>
        <taxon>Bacillales</taxon>
        <taxon>Caryophanaceae</taxon>
        <taxon>Jeotgalibacillus</taxon>
    </lineage>
</organism>
<comment type="caution">
    <text evidence="2">The sequence shown here is derived from an EMBL/GenBank/DDBJ whole genome shotgun (WGS) entry which is preliminary data.</text>
</comment>
<evidence type="ECO:0000313" key="3">
    <source>
        <dbReference type="Proteomes" id="UP000239047"/>
    </source>
</evidence>